<gene>
    <name evidence="2" type="ORF">GCM10007938_16310</name>
</gene>
<dbReference type="InterPro" id="IPR001853">
    <property type="entry name" value="DSBA-like_thioredoxin_dom"/>
</dbReference>
<evidence type="ECO:0000313" key="3">
    <source>
        <dbReference type="Proteomes" id="UP001157138"/>
    </source>
</evidence>
<evidence type="ECO:0000259" key="1">
    <source>
        <dbReference type="Pfam" id="PF01323"/>
    </source>
</evidence>
<protein>
    <submittedName>
        <fullName evidence="2">FrnE protein</fullName>
    </submittedName>
</protein>
<evidence type="ECO:0000313" key="2">
    <source>
        <dbReference type="EMBL" id="GLT17853.1"/>
    </source>
</evidence>
<dbReference type="Gene3D" id="3.40.30.10">
    <property type="entry name" value="Glutaredoxin"/>
    <property type="match status" value="1"/>
</dbReference>
<dbReference type="Pfam" id="PF01323">
    <property type="entry name" value="DSBA"/>
    <property type="match status" value="1"/>
</dbReference>
<dbReference type="Proteomes" id="UP001157138">
    <property type="component" value="Unassembled WGS sequence"/>
</dbReference>
<dbReference type="PANTHER" id="PTHR13887:SF41">
    <property type="entry name" value="THIOREDOXIN SUPERFAMILY PROTEIN"/>
    <property type="match status" value="1"/>
</dbReference>
<keyword evidence="3" id="KW-1185">Reference proteome</keyword>
<organism evidence="2 3">
    <name type="scientific">Vibrio zhanjiangensis</name>
    <dbReference type="NCBI Taxonomy" id="1046128"/>
    <lineage>
        <taxon>Bacteria</taxon>
        <taxon>Pseudomonadati</taxon>
        <taxon>Pseudomonadota</taxon>
        <taxon>Gammaproteobacteria</taxon>
        <taxon>Vibrionales</taxon>
        <taxon>Vibrionaceae</taxon>
        <taxon>Vibrio</taxon>
    </lineage>
</organism>
<sequence>MMKSIRIDLVSDLVCPWCIIGYKNLEYALLTLSDSLKAEIYWHPFELNPMMKPDGQNLREHIAEKYGTSLDASIAARQTITELGLGLGFKFNFSDDMKIYNTRKAHQLLLWSQSYNLQLELEIALFRAYFTHGRDISDSGVLLSITDSIGLERSLCEQILDDESWAEAVSSTEYQWLEAGIDSVPTMIINKKHLISGAQPTEILVDTLLDIAEL</sequence>
<reference evidence="3" key="1">
    <citation type="journal article" date="2019" name="Int. J. Syst. Evol. Microbiol.">
        <title>The Global Catalogue of Microorganisms (GCM) 10K type strain sequencing project: providing services to taxonomists for standard genome sequencing and annotation.</title>
        <authorList>
            <consortium name="The Broad Institute Genomics Platform"/>
            <consortium name="The Broad Institute Genome Sequencing Center for Infectious Disease"/>
            <person name="Wu L."/>
            <person name="Ma J."/>
        </authorList>
    </citation>
    <scope>NUCLEOTIDE SEQUENCE [LARGE SCALE GENOMIC DNA]</scope>
    <source>
        <strain evidence="3">NBRC 108723</strain>
    </source>
</reference>
<dbReference type="SUPFAM" id="SSF52833">
    <property type="entry name" value="Thioredoxin-like"/>
    <property type="match status" value="1"/>
</dbReference>
<comment type="caution">
    <text evidence="2">The sequence shown here is derived from an EMBL/GenBank/DDBJ whole genome shotgun (WGS) entry which is preliminary data.</text>
</comment>
<name>A0ABQ6EXC7_9VIBR</name>
<accession>A0ABQ6EXC7</accession>
<feature type="domain" description="DSBA-like thioredoxin" evidence="1">
    <location>
        <begin position="7"/>
        <end position="208"/>
    </location>
</feature>
<proteinExistence type="predicted"/>
<dbReference type="CDD" id="cd03024">
    <property type="entry name" value="DsbA_FrnE"/>
    <property type="match status" value="1"/>
</dbReference>
<dbReference type="EMBL" id="BSPW01000027">
    <property type="protein sequence ID" value="GLT17853.1"/>
    <property type="molecule type" value="Genomic_DNA"/>
</dbReference>
<dbReference type="PANTHER" id="PTHR13887">
    <property type="entry name" value="GLUTATHIONE S-TRANSFERASE KAPPA"/>
    <property type="match status" value="1"/>
</dbReference>
<dbReference type="InterPro" id="IPR036249">
    <property type="entry name" value="Thioredoxin-like_sf"/>
</dbReference>